<feature type="compositionally biased region" description="Basic and acidic residues" evidence="7">
    <location>
        <begin position="105"/>
        <end position="124"/>
    </location>
</feature>
<dbReference type="SUPFAM" id="SSF57667">
    <property type="entry name" value="beta-beta-alpha zinc fingers"/>
    <property type="match status" value="3"/>
</dbReference>
<dbReference type="PANTHER" id="PTHR23067">
    <property type="entry name" value="DOUBLE-STRANDED RNA-BINDING ZINC FINGER PROTEIN"/>
    <property type="match status" value="1"/>
</dbReference>
<reference evidence="9" key="3">
    <citation type="submission" date="2025-09" db="UniProtKB">
        <authorList>
            <consortium name="Ensembl"/>
        </authorList>
    </citation>
    <scope>IDENTIFICATION</scope>
</reference>
<dbReference type="FunFam" id="3.30.160.60:FF:000293">
    <property type="entry name" value="zinc finger protein 385B isoform X3"/>
    <property type="match status" value="1"/>
</dbReference>
<dbReference type="InterPro" id="IPR013087">
    <property type="entry name" value="Znf_C2H2_type"/>
</dbReference>
<evidence type="ECO:0000313" key="9">
    <source>
        <dbReference type="Ensembl" id="ENSPMRP00000002199.1"/>
    </source>
</evidence>
<dbReference type="GO" id="GO:0003730">
    <property type="term" value="F:mRNA 3'-UTR binding"/>
    <property type="evidence" value="ECO:0007669"/>
    <property type="project" value="TreeGrafter"/>
</dbReference>
<evidence type="ECO:0000313" key="10">
    <source>
        <dbReference type="Proteomes" id="UP000472272"/>
    </source>
</evidence>
<reference evidence="9" key="2">
    <citation type="submission" date="2025-08" db="UniProtKB">
        <authorList>
            <consortium name="Ensembl"/>
        </authorList>
    </citation>
    <scope>IDENTIFICATION</scope>
</reference>
<dbReference type="FunFam" id="3.30.160.60:FF:000276">
    <property type="entry name" value="zinc finger protein 385A isoform X3"/>
    <property type="match status" value="1"/>
</dbReference>
<feature type="compositionally biased region" description="Pro residues" evidence="7">
    <location>
        <begin position="177"/>
        <end position="189"/>
    </location>
</feature>
<proteinExistence type="predicted"/>
<feature type="region of interest" description="Disordered" evidence="7">
    <location>
        <begin position="94"/>
        <end position="199"/>
    </location>
</feature>
<gene>
    <name evidence="9" type="primary">ZNF385A</name>
</gene>
<feature type="domain" description="C2H2-type" evidence="8">
    <location>
        <begin position="303"/>
        <end position="325"/>
    </location>
</feature>
<dbReference type="PROSITE" id="PS00028">
    <property type="entry name" value="ZINC_FINGER_C2H2_1"/>
    <property type="match status" value="2"/>
</dbReference>
<feature type="domain" description="C2H2-type" evidence="8">
    <location>
        <begin position="78"/>
        <end position="100"/>
    </location>
</feature>
<dbReference type="InterPro" id="IPR036236">
    <property type="entry name" value="Znf_C2H2_sf"/>
</dbReference>
<keyword evidence="10" id="KW-1185">Reference proteome</keyword>
<evidence type="ECO:0000259" key="8">
    <source>
        <dbReference type="PROSITE" id="PS00028"/>
    </source>
</evidence>
<accession>A0A670HQY7</accession>
<keyword evidence="2" id="KW-0479">Metal-binding</keyword>
<name>A0A670HQY7_PODMU</name>
<dbReference type="GO" id="GO:0005634">
    <property type="term" value="C:nucleus"/>
    <property type="evidence" value="ECO:0007669"/>
    <property type="project" value="UniProtKB-SubCell"/>
</dbReference>
<dbReference type="GO" id="GO:2000765">
    <property type="term" value="P:regulation of cytoplasmic translation"/>
    <property type="evidence" value="ECO:0007669"/>
    <property type="project" value="TreeGrafter"/>
</dbReference>
<dbReference type="SMART" id="SM00451">
    <property type="entry name" value="ZnF_U1"/>
    <property type="match status" value="3"/>
</dbReference>
<dbReference type="GeneTree" id="ENSGT00940000160876"/>
<dbReference type="AlphaFoldDB" id="A0A670HQY7"/>
<dbReference type="GO" id="GO:0043025">
    <property type="term" value="C:neuronal cell body"/>
    <property type="evidence" value="ECO:0007669"/>
    <property type="project" value="TreeGrafter"/>
</dbReference>
<evidence type="ECO:0000256" key="3">
    <source>
        <dbReference type="ARBA" id="ARBA00022737"/>
    </source>
</evidence>
<dbReference type="InterPro" id="IPR003604">
    <property type="entry name" value="Matrin/U1-like-C_Znf_C2H2"/>
</dbReference>
<dbReference type="InterPro" id="IPR051845">
    <property type="entry name" value="Znf385"/>
</dbReference>
<evidence type="ECO:0000256" key="7">
    <source>
        <dbReference type="SAM" id="MobiDB-lite"/>
    </source>
</evidence>
<dbReference type="SMART" id="SM00355">
    <property type="entry name" value="ZnF_C2H2"/>
    <property type="match status" value="3"/>
</dbReference>
<feature type="region of interest" description="Disordered" evidence="7">
    <location>
        <begin position="390"/>
        <end position="413"/>
    </location>
</feature>
<dbReference type="Pfam" id="PF12874">
    <property type="entry name" value="zf-met"/>
    <property type="match status" value="3"/>
</dbReference>
<keyword evidence="5" id="KW-0862">Zinc</keyword>
<comment type="subcellular location">
    <subcellularLocation>
        <location evidence="1">Nucleus</location>
    </subcellularLocation>
</comment>
<evidence type="ECO:0000256" key="5">
    <source>
        <dbReference type="ARBA" id="ARBA00022833"/>
    </source>
</evidence>
<sequence length="426" mass="44706">MILGSLSRAGPIPAILRPPPAMMQQPLDLKPFLSFPMEAQPAVGLFAGFNTMDPVQKAVINHTFGVPIAKAKRPIISCNVCQIRFNSESQAEAHYKGNRHARRVKGIEAARTRQKESGAREGDKPGPVGSPSSSTGESDSDRTAEQLNGIGGLVTVPPVPAPTSPDKQPCLVSPAAAAPPPPHSAPCPEPSQSSKSGQTWVTKVGEISTATAVPATSGAAPSSNGNTKPDEEKAKKLLYCALCKVAVNSLSQLEAHNKGTKHKTILEARSGLGPIKAYPRLSPTTGGEPGSQDPSAQERTFHCEICNVKVNSEIQLKQHISSRRHRDGVAGKPNPLLSRHKKQRGMAELQGSLAFPKELPKSLAAGLLPNPLAVAAAMAAAASSPLTLRPAPTPPLLQGPPLTHPLLRPAPGPIRTAHGPILFSPY</sequence>
<reference evidence="9 10" key="1">
    <citation type="journal article" date="2019" name="Proc. Natl. Acad. Sci. U.S.A.">
        <title>Regulatory changes in pterin and carotenoid genes underlie balanced color polymorphisms in the wall lizard.</title>
        <authorList>
            <person name="Andrade P."/>
            <person name="Pinho C."/>
            <person name="Perez I de Lanuza G."/>
            <person name="Afonso S."/>
            <person name="Brejcha J."/>
            <person name="Rubin C.J."/>
            <person name="Wallerman O."/>
            <person name="Pereira P."/>
            <person name="Sabatino S.J."/>
            <person name="Bellati A."/>
            <person name="Pellitteri-Rosa D."/>
            <person name="Bosakova Z."/>
            <person name="Bunikis I."/>
            <person name="Carretero M.A."/>
            <person name="Feiner N."/>
            <person name="Marsik P."/>
            <person name="Pauperio F."/>
            <person name="Salvi D."/>
            <person name="Soler L."/>
            <person name="While G.M."/>
            <person name="Uller T."/>
            <person name="Font E."/>
            <person name="Andersson L."/>
            <person name="Carneiro M."/>
        </authorList>
    </citation>
    <scope>NUCLEOTIDE SEQUENCE</scope>
</reference>
<dbReference type="GO" id="GO:0008270">
    <property type="term" value="F:zinc ion binding"/>
    <property type="evidence" value="ECO:0007669"/>
    <property type="project" value="UniProtKB-KW"/>
</dbReference>
<dbReference type="Gene3D" id="3.30.160.60">
    <property type="entry name" value="Classic Zinc Finger"/>
    <property type="match status" value="3"/>
</dbReference>
<evidence type="ECO:0000256" key="4">
    <source>
        <dbReference type="ARBA" id="ARBA00022771"/>
    </source>
</evidence>
<dbReference type="FunFam" id="3.30.160.60:FF:000121">
    <property type="entry name" value="zinc finger protein 385B isoform X1"/>
    <property type="match status" value="1"/>
</dbReference>
<keyword evidence="6" id="KW-0539">Nucleus</keyword>
<feature type="compositionally biased region" description="Low complexity" evidence="7">
    <location>
        <begin position="125"/>
        <end position="137"/>
    </location>
</feature>
<keyword evidence="3" id="KW-0677">Repeat</keyword>
<dbReference type="GO" id="GO:0010609">
    <property type="term" value="P:mRNA localization resulting in post-transcriptional regulation of gene expression"/>
    <property type="evidence" value="ECO:0007669"/>
    <property type="project" value="TreeGrafter"/>
</dbReference>
<organism evidence="9 10">
    <name type="scientific">Podarcis muralis</name>
    <name type="common">Wall lizard</name>
    <name type="synonym">Lacerta muralis</name>
    <dbReference type="NCBI Taxonomy" id="64176"/>
    <lineage>
        <taxon>Eukaryota</taxon>
        <taxon>Metazoa</taxon>
        <taxon>Chordata</taxon>
        <taxon>Craniata</taxon>
        <taxon>Vertebrata</taxon>
        <taxon>Euteleostomi</taxon>
        <taxon>Lepidosauria</taxon>
        <taxon>Squamata</taxon>
        <taxon>Bifurcata</taxon>
        <taxon>Unidentata</taxon>
        <taxon>Episquamata</taxon>
        <taxon>Laterata</taxon>
        <taxon>Lacertibaenia</taxon>
        <taxon>Lacertidae</taxon>
        <taxon>Podarcis</taxon>
    </lineage>
</organism>
<evidence type="ECO:0000256" key="6">
    <source>
        <dbReference type="ARBA" id="ARBA00023242"/>
    </source>
</evidence>
<dbReference type="PANTHER" id="PTHR23067:SF13">
    <property type="entry name" value="ZINC FINGER PROTEIN 385A"/>
    <property type="match status" value="1"/>
</dbReference>
<evidence type="ECO:0000256" key="1">
    <source>
        <dbReference type="ARBA" id="ARBA00004123"/>
    </source>
</evidence>
<feature type="region of interest" description="Disordered" evidence="7">
    <location>
        <begin position="319"/>
        <end position="344"/>
    </location>
</feature>
<dbReference type="Ensembl" id="ENSPMRT00000002343.1">
    <property type="protein sequence ID" value="ENSPMRP00000002199.1"/>
    <property type="gene ID" value="ENSPMRG00000001598.1"/>
</dbReference>
<evidence type="ECO:0000256" key="2">
    <source>
        <dbReference type="ARBA" id="ARBA00022723"/>
    </source>
</evidence>
<protein>
    <submittedName>
        <fullName evidence="9">Zinc finger protein 385A</fullName>
    </submittedName>
</protein>
<keyword evidence="4" id="KW-0863">Zinc-finger</keyword>
<dbReference type="Proteomes" id="UP000472272">
    <property type="component" value="Chromosome 2"/>
</dbReference>